<name>E3N8H4_CAERE</name>
<proteinExistence type="predicted"/>
<dbReference type="Proteomes" id="UP000008281">
    <property type="component" value="Unassembled WGS sequence"/>
</dbReference>
<protein>
    <submittedName>
        <fullName evidence="1">Uncharacterized protein</fullName>
    </submittedName>
</protein>
<gene>
    <name evidence="1" type="ORF">CRE_19951</name>
</gene>
<dbReference type="EMBL" id="DS268556">
    <property type="protein sequence ID" value="EFO89456.1"/>
    <property type="molecule type" value="Genomic_DNA"/>
</dbReference>
<evidence type="ECO:0000313" key="1">
    <source>
        <dbReference type="EMBL" id="EFO89456.1"/>
    </source>
</evidence>
<evidence type="ECO:0000313" key="2">
    <source>
        <dbReference type="Proteomes" id="UP000008281"/>
    </source>
</evidence>
<accession>E3N8H4</accession>
<dbReference type="InParanoid" id="E3N8H4"/>
<sequence>MRHSRFKSQLLFQYKFVSGTYYFPISDLHVRFSSSTRRSMNTVCDKPNCSDFFSHTVPRMERHHRPDLLFFLPPSEFCTLIICCITRY</sequence>
<dbReference type="AlphaFoldDB" id="E3N8H4"/>
<organism evidence="2">
    <name type="scientific">Caenorhabditis remanei</name>
    <name type="common">Caenorhabditis vulgaris</name>
    <dbReference type="NCBI Taxonomy" id="31234"/>
    <lineage>
        <taxon>Eukaryota</taxon>
        <taxon>Metazoa</taxon>
        <taxon>Ecdysozoa</taxon>
        <taxon>Nematoda</taxon>
        <taxon>Chromadorea</taxon>
        <taxon>Rhabditida</taxon>
        <taxon>Rhabditina</taxon>
        <taxon>Rhabditomorpha</taxon>
        <taxon>Rhabditoidea</taxon>
        <taxon>Rhabditidae</taxon>
        <taxon>Peloderinae</taxon>
        <taxon>Caenorhabditis</taxon>
    </lineage>
</organism>
<reference evidence="1" key="1">
    <citation type="submission" date="2007-07" db="EMBL/GenBank/DDBJ databases">
        <title>PCAP assembly of the Caenorhabditis remanei genome.</title>
        <authorList>
            <consortium name="The Caenorhabditis remanei Sequencing Consortium"/>
            <person name="Wilson R.K."/>
        </authorList>
    </citation>
    <scope>NUCLEOTIDE SEQUENCE [LARGE SCALE GENOMIC DNA]</scope>
    <source>
        <strain evidence="1">PB4641</strain>
    </source>
</reference>
<dbReference type="HOGENOM" id="CLU_167073_1_0_1"/>
<keyword evidence="2" id="KW-1185">Reference proteome</keyword>